<dbReference type="InterPro" id="IPR011044">
    <property type="entry name" value="Quino_amine_DH_bsu"/>
</dbReference>
<sequence length="389" mass="44681">MKQVNTVLTVILLVVLTGCGRNKQSNDDLIIVDVSKSYPKKELILQDFMNVEYVALETTDEFLTQGLVQDVGKEYLLVTNRNNDGDIFIFDRQTGKGLKKINRRGQGAEEYARINEIILDENNDEIFVKSPGNKILVYDLNGEFKRCLNLGRDISSIFDYDKHNLICYDMSDYHNKGKDRNKSYHILISKQDGSITREIFIPFKTINTPIVTDGDRFIANYSYQIRLSNGKWTLMDASADTLYNYAPDGTLSPFIVRTPSANTMEPEIFLYMGIHTDRYYFMETVKNVFNFEKGNGFYTDELVYDKKEKAIFQVAVYNDDYAEKRTVAMTAKSINRDIEDVTSLSASQLIEIYKKEQLKDGKLKEIASKLNEEDNPVIMLVKQKNSGLK</sequence>
<gene>
    <name evidence="1" type="ORF">EE52_0201830</name>
</gene>
<dbReference type="AlphaFoldDB" id="A0A0I9UVJ9"/>
<accession>A0A0I9UVJ9</accession>
<reference evidence="1" key="2">
    <citation type="submission" date="2014-07" db="EMBL/GenBank/DDBJ databases">
        <title>Genetics and epidemiology of antimicrobial resistance in B. fragilis group.</title>
        <authorList>
            <person name="Sydenham T.V."/>
            <person name="Hasman H."/>
            <person name="Kemp M."/>
            <person name="Justesen U.S."/>
        </authorList>
    </citation>
    <scope>NUCLEOTIDE SEQUENCE [LARGE SCALE GENOMIC DNA]</scope>
    <source>
        <strain evidence="1">DCMOUH0018B</strain>
    </source>
</reference>
<organism evidence="1">
    <name type="scientific">Bacteroides fragilis</name>
    <dbReference type="NCBI Taxonomy" id="817"/>
    <lineage>
        <taxon>Bacteria</taxon>
        <taxon>Pseudomonadati</taxon>
        <taxon>Bacteroidota</taxon>
        <taxon>Bacteroidia</taxon>
        <taxon>Bacteroidales</taxon>
        <taxon>Bacteroidaceae</taxon>
        <taxon>Bacteroides</taxon>
    </lineage>
</organism>
<dbReference type="Pfam" id="PF17170">
    <property type="entry name" value="DUF5128"/>
    <property type="match status" value="1"/>
</dbReference>
<proteinExistence type="predicted"/>
<evidence type="ECO:0000313" key="1">
    <source>
        <dbReference type="EMBL" id="KFX76374.1"/>
    </source>
</evidence>
<name>A0A0I9UVJ9_BACFG</name>
<dbReference type="SUPFAM" id="SSF50969">
    <property type="entry name" value="YVTN repeat-like/Quinoprotein amine dehydrogenase"/>
    <property type="match status" value="1"/>
</dbReference>
<dbReference type="RefSeq" id="WP_044299520.1">
    <property type="nucleotide sequence ID" value="NZ_CAEUHN010000018.1"/>
</dbReference>
<dbReference type="PROSITE" id="PS51257">
    <property type="entry name" value="PROKAR_LIPOPROTEIN"/>
    <property type="match status" value="1"/>
</dbReference>
<protein>
    <submittedName>
        <fullName evidence="1">Uncharacterized protein</fullName>
    </submittedName>
</protein>
<comment type="caution">
    <text evidence="1">The sequence shown here is derived from an EMBL/GenBank/DDBJ whole genome shotgun (WGS) entry which is preliminary data.</text>
</comment>
<dbReference type="PATRIC" id="fig|817.53.peg.392"/>
<reference evidence="1" key="1">
    <citation type="book" date="2014" name="THE 24TH EUROPEAN CONGRESS OF CLINICAL MICROBIOLOGY AND INFECTIOUS DISEASES" publisher="ECCMID 2014" city="Barcelona, Spain">
        <title>Identification of resistance genes in three multidrug-resistant Bacteroides fragilis isolates by whole genome sequencing.</title>
        <editorList>
            <person name="Unknown"/>
            <person name="A."/>
        </editorList>
        <authorList>
            <person name="Sydenham T.V."/>
            <person name="Hasman H."/>
            <person name="Wang M."/>
            <person name="Soki J."/>
            <person name="Nagy E."/>
            <person name="Justesen U.S."/>
        </authorList>
    </citation>
    <scope>NUCLEOTIDE SEQUENCE</scope>
    <source>
        <strain evidence="1">DCMOUH0018B</strain>
    </source>
</reference>
<dbReference type="EMBL" id="JMZZ02000036">
    <property type="protein sequence ID" value="KFX76374.1"/>
    <property type="molecule type" value="Genomic_DNA"/>
</dbReference>